<dbReference type="EMBL" id="LWCS01000015">
    <property type="protein sequence ID" value="OAN39860.1"/>
    <property type="molecule type" value="Genomic_DNA"/>
</dbReference>
<reference evidence="1 2" key="1">
    <citation type="submission" date="2016-04" db="EMBL/GenBank/DDBJ databases">
        <title>Draft Genome Sequences of Staphylococcus capitis Strain H36, S. capitis Strain H65, S. cohnii Strain H62, S. hominis Strain H69, Mycobacterium iranicum Strain H39, Plantibacter sp. Strain H53, Pseudomonas oryzihabitans Strain H72, and Microbacterium sp. Strain H83, isolated from residential settings.</title>
        <authorList>
            <person name="Lymperopoulou D."/>
            <person name="Adams R.I."/>
            <person name="Lindow S."/>
            <person name="Coil D.A."/>
            <person name="Jospin G."/>
            <person name="Eisen J.A."/>
        </authorList>
    </citation>
    <scope>NUCLEOTIDE SEQUENCE [LARGE SCALE GENOMIC DNA]</scope>
    <source>
        <strain evidence="1 2">H39</strain>
    </source>
</reference>
<gene>
    <name evidence="1" type="ORF">A4X20_16015</name>
</gene>
<dbReference type="AlphaFoldDB" id="A0A178LYI4"/>
<dbReference type="GO" id="GO:0016491">
    <property type="term" value="F:oxidoreductase activity"/>
    <property type="evidence" value="ECO:0007669"/>
    <property type="project" value="InterPro"/>
</dbReference>
<evidence type="ECO:0000313" key="2">
    <source>
        <dbReference type="Proteomes" id="UP000078396"/>
    </source>
</evidence>
<accession>A0A178LYI4</accession>
<dbReference type="InterPro" id="IPR050627">
    <property type="entry name" value="Nitroreductase/BluB"/>
</dbReference>
<dbReference type="PANTHER" id="PTHR23026">
    <property type="entry name" value="NADPH NITROREDUCTASE"/>
    <property type="match status" value="1"/>
</dbReference>
<dbReference type="RefSeq" id="WP_064280886.1">
    <property type="nucleotide sequence ID" value="NZ_LWCS01000015.1"/>
</dbReference>
<protein>
    <submittedName>
        <fullName evidence="1">NAD(P)H nitroreductase</fullName>
    </submittedName>
</protein>
<name>A0A178LYI4_MYCIR</name>
<sequence length="327" mass="35465">MRDVIVDIDVITDAVALACRAPSLHNSQPWRWVSDGPVVSLFLDHARTPQRTDPTGRELLISCGAALDHFRVAMAAAGWTCNVDRFPNPNNSDHLASVDFTPLDFVTEAHRRRADAIARRRTDRLPYTRPADWDIFLQTISSSAGSSGVSVYAIGNARQPGLVRASDLTRTARLYDSAYHAELVGWTSEVAVADGIPAATLPSEAESKRVAIGRDFPAAGHADRRRDISGDDAEVVVLSTEDSTRDSRVRCGELLSSILLDATMAGLATCTLSHLTEVPASREIVRELTGSRSTPEVLVRIGSAPAPDDIATPTPRRPVTDVLEIRR</sequence>
<dbReference type="STRING" id="912594.AWC12_22995"/>
<proteinExistence type="predicted"/>
<dbReference type="InterPro" id="IPR000415">
    <property type="entry name" value="Nitroreductase-like"/>
</dbReference>
<dbReference type="NCBIfam" id="NF047509">
    <property type="entry name" value="Rv3131_FMN_oxido"/>
    <property type="match status" value="1"/>
</dbReference>
<evidence type="ECO:0000313" key="1">
    <source>
        <dbReference type="EMBL" id="OAN39860.1"/>
    </source>
</evidence>
<dbReference type="PANTHER" id="PTHR23026:SF123">
    <property type="entry name" value="NAD(P)H NITROREDUCTASE RV3131-RELATED"/>
    <property type="match status" value="1"/>
</dbReference>
<dbReference type="OrthoDB" id="8156917at2"/>
<organism evidence="1 2">
    <name type="scientific">Mycolicibacterium iranicum</name>
    <name type="common">Mycobacterium iranicum</name>
    <dbReference type="NCBI Taxonomy" id="912594"/>
    <lineage>
        <taxon>Bacteria</taxon>
        <taxon>Bacillati</taxon>
        <taxon>Actinomycetota</taxon>
        <taxon>Actinomycetes</taxon>
        <taxon>Mycobacteriales</taxon>
        <taxon>Mycobacteriaceae</taxon>
        <taxon>Mycolicibacterium</taxon>
    </lineage>
</organism>
<dbReference type="eggNOG" id="COG0778">
    <property type="taxonomic scope" value="Bacteria"/>
</dbReference>
<dbReference type="SUPFAM" id="SSF55469">
    <property type="entry name" value="FMN-dependent nitroreductase-like"/>
    <property type="match status" value="2"/>
</dbReference>
<dbReference type="Proteomes" id="UP000078396">
    <property type="component" value="Unassembled WGS sequence"/>
</dbReference>
<dbReference type="Gene3D" id="3.40.109.10">
    <property type="entry name" value="NADH Oxidase"/>
    <property type="match status" value="1"/>
</dbReference>
<comment type="caution">
    <text evidence="1">The sequence shown here is derived from an EMBL/GenBank/DDBJ whole genome shotgun (WGS) entry which is preliminary data.</text>
</comment>